<dbReference type="AlphaFoldDB" id="A0A6P8B5P3"/>
<evidence type="ECO:0000256" key="1">
    <source>
        <dbReference type="SAM" id="SignalP"/>
    </source>
</evidence>
<dbReference type="Proteomes" id="UP000515153">
    <property type="component" value="Chromosome I"/>
</dbReference>
<keyword evidence="2" id="KW-1185">Reference proteome</keyword>
<protein>
    <recommendedName>
        <fullName evidence="4">Apple domain-containing protein</fullName>
    </recommendedName>
</protein>
<dbReference type="GeneID" id="41960754"/>
<feature type="chain" id="PRO_5027774269" description="Apple domain-containing protein" evidence="1">
    <location>
        <begin position="24"/>
        <end position="136"/>
    </location>
</feature>
<reference evidence="3" key="2">
    <citation type="submission" date="2019-10" db="EMBL/GenBank/DDBJ databases">
        <authorList>
            <consortium name="NCBI Genome Project"/>
        </authorList>
    </citation>
    <scope>NUCLEOTIDE SEQUENCE</scope>
    <source>
        <strain evidence="3">NI907</strain>
    </source>
</reference>
<keyword evidence="1" id="KW-0732">Signal</keyword>
<evidence type="ECO:0000313" key="2">
    <source>
        <dbReference type="Proteomes" id="UP000515153"/>
    </source>
</evidence>
<dbReference type="KEGG" id="pgri:PgNI_05814"/>
<gene>
    <name evidence="3" type="ORF">PgNI_05814</name>
</gene>
<feature type="signal peptide" evidence="1">
    <location>
        <begin position="1"/>
        <end position="23"/>
    </location>
</feature>
<reference evidence="2 3" key="1">
    <citation type="journal article" date="2019" name="Mol. Biol. Evol.">
        <title>Blast fungal genomes show frequent chromosomal changes, gene gains and losses, and effector gene turnover.</title>
        <authorList>
            <person name="Gomez Luciano L.B."/>
            <person name="Jason Tsai I."/>
            <person name="Chuma I."/>
            <person name="Tosa Y."/>
            <person name="Chen Y.H."/>
            <person name="Li J.Y."/>
            <person name="Li M.Y."/>
            <person name="Jade Lu M.Y."/>
            <person name="Nakayashiki H."/>
            <person name="Li W.H."/>
        </authorList>
    </citation>
    <scope>NUCLEOTIDE SEQUENCE [LARGE SCALE GENOMIC DNA]</scope>
    <source>
        <strain evidence="2 3">NI907</strain>
    </source>
</reference>
<dbReference type="RefSeq" id="XP_030982551.1">
    <property type="nucleotide sequence ID" value="XM_031125845.1"/>
</dbReference>
<name>A0A6P8B5P3_PYRGI</name>
<evidence type="ECO:0008006" key="4">
    <source>
        <dbReference type="Google" id="ProtNLM"/>
    </source>
</evidence>
<organism evidence="2 3">
    <name type="scientific">Pyricularia grisea</name>
    <name type="common">Crabgrass-specific blast fungus</name>
    <name type="synonym">Magnaporthe grisea</name>
    <dbReference type="NCBI Taxonomy" id="148305"/>
    <lineage>
        <taxon>Eukaryota</taxon>
        <taxon>Fungi</taxon>
        <taxon>Dikarya</taxon>
        <taxon>Ascomycota</taxon>
        <taxon>Pezizomycotina</taxon>
        <taxon>Sordariomycetes</taxon>
        <taxon>Sordariomycetidae</taxon>
        <taxon>Magnaporthales</taxon>
        <taxon>Pyriculariaceae</taxon>
        <taxon>Pyricularia</taxon>
    </lineage>
</organism>
<reference evidence="3" key="3">
    <citation type="submission" date="2025-08" db="UniProtKB">
        <authorList>
            <consortium name="RefSeq"/>
        </authorList>
    </citation>
    <scope>IDENTIFICATION</scope>
    <source>
        <strain evidence="3">NI907</strain>
    </source>
</reference>
<proteinExistence type="predicted"/>
<accession>A0A6P8B5P3</accession>
<dbReference type="OrthoDB" id="5186547at2759"/>
<sequence length="136" mass="15038">MFDARNLATLALFLSLMGNVVKAWPIYYSRVSSSLSGASEQYRIDPDWAAQHVLAGTTTYGLNFPGEYDYAVFYCQNLCDGTNGCMSMFTNFDSSKPAAPKSWAVCTMFDASIKPQLYVDQSDRNFPAVGGYNKFG</sequence>
<evidence type="ECO:0000313" key="3">
    <source>
        <dbReference type="RefSeq" id="XP_030982551.1"/>
    </source>
</evidence>